<evidence type="ECO:0000313" key="1">
    <source>
        <dbReference type="EMBL" id="GAT28476.1"/>
    </source>
</evidence>
<name>A0A146FS07_ASPKA</name>
<reference evidence="2" key="2">
    <citation type="submission" date="2016-02" db="EMBL/GenBank/DDBJ databases">
        <title>Genome sequencing of Aspergillus luchuensis NBRC 4314.</title>
        <authorList>
            <person name="Yamada O."/>
        </authorList>
    </citation>
    <scope>NUCLEOTIDE SEQUENCE [LARGE SCALE GENOMIC DNA]</scope>
    <source>
        <strain evidence="2">RIB 2604</strain>
    </source>
</reference>
<dbReference type="AlphaFoldDB" id="A0A146FS07"/>
<comment type="caution">
    <text evidence="1">The sequence shown here is derived from an EMBL/GenBank/DDBJ whole genome shotgun (WGS) entry which is preliminary data.</text>
</comment>
<dbReference type="EMBL" id="BCWF01000025">
    <property type="protein sequence ID" value="GAT28476.1"/>
    <property type="molecule type" value="Genomic_DNA"/>
</dbReference>
<reference evidence="1 2" key="1">
    <citation type="journal article" date="2016" name="DNA Res.">
        <title>Genome sequence of Aspergillus luchuensis NBRC 4314.</title>
        <authorList>
            <person name="Yamada O."/>
            <person name="Machida M."/>
            <person name="Hosoyama A."/>
            <person name="Goto M."/>
            <person name="Takahashi T."/>
            <person name="Futagami T."/>
            <person name="Yamagata Y."/>
            <person name="Takeuchi M."/>
            <person name="Kobayashi T."/>
            <person name="Koike H."/>
            <person name="Abe K."/>
            <person name="Asai K."/>
            <person name="Arita M."/>
            <person name="Fujita N."/>
            <person name="Fukuda K."/>
            <person name="Higa K."/>
            <person name="Horikawa H."/>
            <person name="Ishikawa T."/>
            <person name="Jinno K."/>
            <person name="Kato Y."/>
            <person name="Kirimura K."/>
            <person name="Mizutani O."/>
            <person name="Nakasone K."/>
            <person name="Sano M."/>
            <person name="Shiraishi Y."/>
            <person name="Tsukahara M."/>
            <person name="Gomi K."/>
        </authorList>
    </citation>
    <scope>NUCLEOTIDE SEQUENCE [LARGE SCALE GENOMIC DNA]</scope>
    <source>
        <strain evidence="1 2">RIB 2604</strain>
    </source>
</reference>
<dbReference type="Proteomes" id="UP000075230">
    <property type="component" value="Unassembled WGS sequence"/>
</dbReference>
<organism evidence="1 2">
    <name type="scientific">Aspergillus kawachii</name>
    <name type="common">White koji mold</name>
    <name type="synonym">Aspergillus awamori var. kawachi</name>
    <dbReference type="NCBI Taxonomy" id="1069201"/>
    <lineage>
        <taxon>Eukaryota</taxon>
        <taxon>Fungi</taxon>
        <taxon>Dikarya</taxon>
        <taxon>Ascomycota</taxon>
        <taxon>Pezizomycotina</taxon>
        <taxon>Eurotiomycetes</taxon>
        <taxon>Eurotiomycetidae</taxon>
        <taxon>Eurotiales</taxon>
        <taxon>Aspergillaceae</taxon>
        <taxon>Aspergillus</taxon>
        <taxon>Aspergillus subgen. Circumdati</taxon>
    </lineage>
</organism>
<accession>A0A146FS07</accession>
<sequence>MREKSEERILSRQAGKNIDDNLVGHALQAIVAFLMTLNDYQSLINDY</sequence>
<gene>
    <name evidence="1" type="ORF">RIB2604_02601160</name>
</gene>
<protein>
    <submittedName>
        <fullName evidence="1">Similar to An08g10760</fullName>
    </submittedName>
</protein>
<evidence type="ECO:0000313" key="2">
    <source>
        <dbReference type="Proteomes" id="UP000075230"/>
    </source>
</evidence>
<proteinExistence type="predicted"/>